<evidence type="ECO:0000313" key="3">
    <source>
        <dbReference type="EMBL" id="KIJ45343.1"/>
    </source>
</evidence>
<dbReference type="EMBL" id="KN837112">
    <property type="protein sequence ID" value="KIJ45343.1"/>
    <property type="molecule type" value="Genomic_DNA"/>
</dbReference>
<gene>
    <name evidence="3" type="ORF">M422DRAFT_121161</name>
</gene>
<protein>
    <recommendedName>
        <fullName evidence="2">Retroviral polymerase SH3-like domain-containing protein</fullName>
    </recommendedName>
</protein>
<dbReference type="InterPro" id="IPR057670">
    <property type="entry name" value="SH3_retrovirus"/>
</dbReference>
<feature type="non-terminal residue" evidence="3">
    <location>
        <position position="1"/>
    </location>
</feature>
<evidence type="ECO:0000256" key="1">
    <source>
        <dbReference type="SAM" id="MobiDB-lite"/>
    </source>
</evidence>
<feature type="region of interest" description="Disordered" evidence="1">
    <location>
        <begin position="164"/>
        <end position="188"/>
    </location>
</feature>
<dbReference type="AlphaFoldDB" id="A0A0C9UR16"/>
<reference evidence="3 4" key="1">
    <citation type="submission" date="2014-06" db="EMBL/GenBank/DDBJ databases">
        <title>Evolutionary Origins and Diversification of the Mycorrhizal Mutualists.</title>
        <authorList>
            <consortium name="DOE Joint Genome Institute"/>
            <consortium name="Mycorrhizal Genomics Consortium"/>
            <person name="Kohler A."/>
            <person name="Kuo A."/>
            <person name="Nagy L.G."/>
            <person name="Floudas D."/>
            <person name="Copeland A."/>
            <person name="Barry K.W."/>
            <person name="Cichocki N."/>
            <person name="Veneault-Fourrey C."/>
            <person name="LaButti K."/>
            <person name="Lindquist E.A."/>
            <person name="Lipzen A."/>
            <person name="Lundell T."/>
            <person name="Morin E."/>
            <person name="Murat C."/>
            <person name="Riley R."/>
            <person name="Ohm R."/>
            <person name="Sun H."/>
            <person name="Tunlid A."/>
            <person name="Henrissat B."/>
            <person name="Grigoriev I.V."/>
            <person name="Hibbett D.S."/>
            <person name="Martin F."/>
        </authorList>
    </citation>
    <scope>NUCLEOTIDE SEQUENCE [LARGE SCALE GENOMIC DNA]</scope>
    <source>
        <strain evidence="3 4">SS14</strain>
    </source>
</reference>
<dbReference type="OrthoDB" id="2640446at2759"/>
<evidence type="ECO:0000259" key="2">
    <source>
        <dbReference type="Pfam" id="PF25597"/>
    </source>
</evidence>
<feature type="region of interest" description="Disordered" evidence="1">
    <location>
        <begin position="66"/>
        <end position="145"/>
    </location>
</feature>
<dbReference type="Pfam" id="PF25597">
    <property type="entry name" value="SH3_retrovirus"/>
    <property type="match status" value="1"/>
</dbReference>
<evidence type="ECO:0000313" key="4">
    <source>
        <dbReference type="Proteomes" id="UP000054279"/>
    </source>
</evidence>
<dbReference type="Proteomes" id="UP000054279">
    <property type="component" value="Unassembled WGS sequence"/>
</dbReference>
<proteinExistence type="predicted"/>
<dbReference type="HOGENOM" id="CLU_094068_1_0_1"/>
<feature type="compositionally biased region" description="Pro residues" evidence="1">
    <location>
        <begin position="107"/>
        <end position="121"/>
    </location>
</feature>
<keyword evidence="4" id="KW-1185">Reference proteome</keyword>
<accession>A0A0C9UR16</accession>
<feature type="domain" description="Retroviral polymerase SH3-like" evidence="2">
    <location>
        <begin position="24"/>
        <end position="68"/>
    </location>
</feature>
<sequence>MTPFEAAFGSKPDLSRVREWGELVYVRVEGGTKLGGRVRTGRWLGIDDQSKGFRIYWPEKRTVTTERNDWELIQAETDAPSSSNRQIPPPTPSSNNPTPLQSIPAPTTVPPTPISPSPQIPQVPVNPATILDGNRDSDTPEEDIIEVPRRRRTRIPSRRVRDLLEGQGRTSARPSDPRVPVGVPLPQSNETDVFEGEGTSIEMMVVDWVEEYGLALEISDAEALEPRSLTEAKSRADW</sequence>
<organism evidence="3 4">
    <name type="scientific">Sphaerobolus stellatus (strain SS14)</name>
    <dbReference type="NCBI Taxonomy" id="990650"/>
    <lineage>
        <taxon>Eukaryota</taxon>
        <taxon>Fungi</taxon>
        <taxon>Dikarya</taxon>
        <taxon>Basidiomycota</taxon>
        <taxon>Agaricomycotina</taxon>
        <taxon>Agaricomycetes</taxon>
        <taxon>Phallomycetidae</taxon>
        <taxon>Geastrales</taxon>
        <taxon>Sphaerobolaceae</taxon>
        <taxon>Sphaerobolus</taxon>
    </lineage>
</organism>
<feature type="compositionally biased region" description="Low complexity" evidence="1">
    <location>
        <begin position="93"/>
        <end position="106"/>
    </location>
</feature>
<name>A0A0C9UR16_SPHS4</name>